<comment type="caution">
    <text evidence="2">The sequence shown here is derived from an EMBL/GenBank/DDBJ whole genome shotgun (WGS) entry which is preliminary data.</text>
</comment>
<keyword evidence="3" id="KW-1185">Reference proteome</keyword>
<dbReference type="Proteomes" id="UP000240317">
    <property type="component" value="Unassembled WGS sequence"/>
</dbReference>
<dbReference type="GO" id="GO:0003677">
    <property type="term" value="F:DNA binding"/>
    <property type="evidence" value="ECO:0007669"/>
    <property type="project" value="InterPro"/>
</dbReference>
<dbReference type="AlphaFoldDB" id="A0A2T3W9K4"/>
<organism evidence="2 3">
    <name type="scientific">Deinococcus arcticus</name>
    <dbReference type="NCBI Taxonomy" id="2136176"/>
    <lineage>
        <taxon>Bacteria</taxon>
        <taxon>Thermotogati</taxon>
        <taxon>Deinococcota</taxon>
        <taxon>Deinococci</taxon>
        <taxon>Deinococcales</taxon>
        <taxon>Deinococcaceae</taxon>
        <taxon>Deinococcus</taxon>
    </lineage>
</organism>
<evidence type="ECO:0000259" key="1">
    <source>
        <dbReference type="Pfam" id="PF13411"/>
    </source>
</evidence>
<reference evidence="2 3" key="1">
    <citation type="submission" date="2018-03" db="EMBL/GenBank/DDBJ databases">
        <title>Draft genome of Deinococcus sp. OD32.</title>
        <authorList>
            <person name="Wang X.-P."/>
            <person name="Du Z.-J."/>
        </authorList>
    </citation>
    <scope>NUCLEOTIDE SEQUENCE [LARGE SCALE GENOMIC DNA]</scope>
    <source>
        <strain evidence="2 3">OD32</strain>
    </source>
</reference>
<protein>
    <recommendedName>
        <fullName evidence="1">HTH merR-type domain-containing protein</fullName>
    </recommendedName>
</protein>
<dbReference type="Gene3D" id="1.10.1660.10">
    <property type="match status" value="1"/>
</dbReference>
<feature type="domain" description="HTH merR-type" evidence="1">
    <location>
        <begin position="40"/>
        <end position="97"/>
    </location>
</feature>
<sequence>MSAPFLPQSWSGNLDALVSTANTYLPHLLPLDKAGRAKEDVNARLVRHYTTERLLDEPLREGREARYIRRHLLQLLVLRKLMAAGHGAAALRDTLQARADPDLEALLTGEQLDLQPSNPALEYLKHLSAGAPTRAAAPAAPAPTPRALPNPEPLTRLTLAPGLELLVRADARLPSSRLEQDQLAHTLLAALDGLRRSR</sequence>
<dbReference type="OrthoDB" id="70277at2"/>
<evidence type="ECO:0000313" key="3">
    <source>
        <dbReference type="Proteomes" id="UP000240317"/>
    </source>
</evidence>
<dbReference type="SUPFAM" id="SSF46955">
    <property type="entry name" value="Putative DNA-binding domain"/>
    <property type="match status" value="1"/>
</dbReference>
<dbReference type="EMBL" id="PYSV01000005">
    <property type="protein sequence ID" value="PTA68575.1"/>
    <property type="molecule type" value="Genomic_DNA"/>
</dbReference>
<dbReference type="RefSeq" id="WP_107137449.1">
    <property type="nucleotide sequence ID" value="NZ_PYSV01000005.1"/>
</dbReference>
<name>A0A2T3W9K4_9DEIO</name>
<dbReference type="InterPro" id="IPR000551">
    <property type="entry name" value="MerR-type_HTH_dom"/>
</dbReference>
<evidence type="ECO:0000313" key="2">
    <source>
        <dbReference type="EMBL" id="PTA68575.1"/>
    </source>
</evidence>
<dbReference type="Pfam" id="PF13411">
    <property type="entry name" value="MerR_1"/>
    <property type="match status" value="1"/>
</dbReference>
<dbReference type="InterPro" id="IPR009061">
    <property type="entry name" value="DNA-bd_dom_put_sf"/>
</dbReference>
<gene>
    <name evidence="2" type="ORF">C8263_07220</name>
</gene>
<proteinExistence type="predicted"/>
<dbReference type="GO" id="GO:0006355">
    <property type="term" value="P:regulation of DNA-templated transcription"/>
    <property type="evidence" value="ECO:0007669"/>
    <property type="project" value="InterPro"/>
</dbReference>
<accession>A0A2T3W9K4</accession>